<reference evidence="1" key="1">
    <citation type="submission" date="2018-11" db="EMBL/GenBank/DDBJ databases">
        <title>The sequence and de novo assembly of Larimichthys crocea genome using PacBio and Hi-C technologies.</title>
        <authorList>
            <person name="Xu P."/>
            <person name="Chen B."/>
            <person name="Zhou Z."/>
            <person name="Ke Q."/>
            <person name="Wu Y."/>
            <person name="Bai H."/>
            <person name="Pu F."/>
        </authorList>
    </citation>
    <scope>NUCLEOTIDE SEQUENCE</scope>
    <source>
        <tissue evidence="1">Muscle</tissue>
    </source>
</reference>
<dbReference type="EMBL" id="CM011674">
    <property type="protein sequence ID" value="TMS23951.1"/>
    <property type="molecule type" value="Genomic_DNA"/>
</dbReference>
<keyword evidence="2" id="KW-1185">Reference proteome</keyword>
<name>A0ACD3RWU6_LARCR</name>
<protein>
    <submittedName>
        <fullName evidence="1">Uncharacterized protein</fullName>
    </submittedName>
</protein>
<organism evidence="1 2">
    <name type="scientific">Larimichthys crocea</name>
    <name type="common">Large yellow croaker</name>
    <name type="synonym">Pseudosciaena crocea</name>
    <dbReference type="NCBI Taxonomy" id="215358"/>
    <lineage>
        <taxon>Eukaryota</taxon>
        <taxon>Metazoa</taxon>
        <taxon>Chordata</taxon>
        <taxon>Craniata</taxon>
        <taxon>Vertebrata</taxon>
        <taxon>Euteleostomi</taxon>
        <taxon>Actinopterygii</taxon>
        <taxon>Neopterygii</taxon>
        <taxon>Teleostei</taxon>
        <taxon>Neoteleostei</taxon>
        <taxon>Acanthomorphata</taxon>
        <taxon>Eupercaria</taxon>
        <taxon>Sciaenidae</taxon>
        <taxon>Larimichthys</taxon>
    </lineage>
</organism>
<proteinExistence type="predicted"/>
<dbReference type="Proteomes" id="UP000793456">
    <property type="component" value="Chromosome I"/>
</dbReference>
<comment type="caution">
    <text evidence="1">The sequence shown here is derived from an EMBL/GenBank/DDBJ whole genome shotgun (WGS) entry which is preliminary data.</text>
</comment>
<sequence length="87" mass="8868">MASVMAVCVGAMRAGQELCVTRRPATHCAARMECARRASVSVTRDGQGSTAISRVVQVSATTMADALWKPAAGTASANQDGEGLGVT</sequence>
<evidence type="ECO:0000313" key="1">
    <source>
        <dbReference type="EMBL" id="TMS23951.1"/>
    </source>
</evidence>
<evidence type="ECO:0000313" key="2">
    <source>
        <dbReference type="Proteomes" id="UP000793456"/>
    </source>
</evidence>
<accession>A0ACD3RWU6</accession>
<gene>
    <name evidence="1" type="ORF">E3U43_009257</name>
</gene>